<protein>
    <recommendedName>
        <fullName evidence="1">Putative restriction endonuclease domain-containing protein</fullName>
    </recommendedName>
</protein>
<dbReference type="EMBL" id="DF820470">
    <property type="protein sequence ID" value="GAK59549.1"/>
    <property type="molecule type" value="Genomic_DNA"/>
</dbReference>
<sequence>MTATMQALLKEIEEEPIFRQRLAELLMKSPDPVRQPSTMTYEEFLEWADEDTLAEWVNGEIIMSSPASYWHQNVVDFLVTMLRIYVETRQLGIICSAPFQMKLKPAGREPDVIFLATQHLDRLKKTYLDGPADLVVEIVSPESVARDRGEKFYEYEAGGVSEYWLLDPIRTWAEFYHLNQEGRYITAFAGKEGVYQALTIPGFWVRIEWFWQDPLPKALPALAEIIGLAPEVLGSLLTALGGGNEDSNTRNEHQQ</sequence>
<dbReference type="eggNOG" id="COG4636">
    <property type="taxonomic scope" value="Bacteria"/>
</dbReference>
<organism evidence="2">
    <name type="scientific">Vecturithrix granuli</name>
    <dbReference type="NCBI Taxonomy" id="1499967"/>
    <lineage>
        <taxon>Bacteria</taxon>
        <taxon>Candidatus Moduliflexota</taxon>
        <taxon>Candidatus Vecturitrichia</taxon>
        <taxon>Candidatus Vecturitrichales</taxon>
        <taxon>Candidatus Vecturitrichaceae</taxon>
        <taxon>Candidatus Vecturithrix</taxon>
    </lineage>
</organism>
<dbReference type="InterPro" id="IPR012296">
    <property type="entry name" value="Nuclease_put_TT1808"/>
</dbReference>
<evidence type="ECO:0000313" key="2">
    <source>
        <dbReference type="EMBL" id="GAK59549.1"/>
    </source>
</evidence>
<dbReference type="HOGENOM" id="CLU_076312_0_1_0"/>
<evidence type="ECO:0000313" key="3">
    <source>
        <dbReference type="Proteomes" id="UP000030661"/>
    </source>
</evidence>
<reference evidence="2" key="1">
    <citation type="journal article" date="2015" name="PeerJ">
        <title>First genomic representation of candidate bacterial phylum KSB3 points to enhanced environmental sensing as a trigger of wastewater bulking.</title>
        <authorList>
            <person name="Sekiguchi Y."/>
            <person name="Ohashi A."/>
            <person name="Parks D.H."/>
            <person name="Yamauchi T."/>
            <person name="Tyson G.W."/>
            <person name="Hugenholtz P."/>
        </authorList>
    </citation>
    <scope>NUCLEOTIDE SEQUENCE [LARGE SCALE GENOMIC DNA]</scope>
</reference>
<feature type="domain" description="Putative restriction endonuclease" evidence="1">
    <location>
        <begin position="42"/>
        <end position="207"/>
    </location>
</feature>
<gene>
    <name evidence="2" type="ORF">U27_06534</name>
</gene>
<dbReference type="STRING" id="1499967.U27_06534"/>
<dbReference type="Proteomes" id="UP000030661">
    <property type="component" value="Unassembled WGS sequence"/>
</dbReference>
<keyword evidence="3" id="KW-1185">Reference proteome</keyword>
<proteinExistence type="predicted"/>
<dbReference type="InterPro" id="IPR011335">
    <property type="entry name" value="Restrct_endonuc-II-like"/>
</dbReference>
<dbReference type="SUPFAM" id="SSF52980">
    <property type="entry name" value="Restriction endonuclease-like"/>
    <property type="match status" value="1"/>
</dbReference>
<dbReference type="PANTHER" id="PTHR34107">
    <property type="entry name" value="SLL0198 PROTEIN-RELATED"/>
    <property type="match status" value="1"/>
</dbReference>
<dbReference type="InterPro" id="IPR008538">
    <property type="entry name" value="Uma2"/>
</dbReference>
<dbReference type="PANTHER" id="PTHR34107:SF4">
    <property type="entry name" value="SLL1222 PROTEIN"/>
    <property type="match status" value="1"/>
</dbReference>
<name>A0A081C4P4_VECG1</name>
<dbReference type="CDD" id="cd06260">
    <property type="entry name" value="DUF820-like"/>
    <property type="match status" value="1"/>
</dbReference>
<dbReference type="AlphaFoldDB" id="A0A081C4P4"/>
<dbReference type="Gene3D" id="3.90.1570.10">
    <property type="entry name" value="tt1808, chain A"/>
    <property type="match status" value="1"/>
</dbReference>
<accession>A0A081C4P4</accession>
<evidence type="ECO:0000259" key="1">
    <source>
        <dbReference type="Pfam" id="PF05685"/>
    </source>
</evidence>
<dbReference type="Pfam" id="PF05685">
    <property type="entry name" value="Uma2"/>
    <property type="match status" value="1"/>
</dbReference>